<dbReference type="Proteomes" id="UP000283269">
    <property type="component" value="Unassembled WGS sequence"/>
</dbReference>
<comment type="caution">
    <text evidence="1">The sequence shown here is derived from an EMBL/GenBank/DDBJ whole genome shotgun (WGS) entry which is preliminary data.</text>
</comment>
<dbReference type="OrthoDB" id="10528064at2759"/>
<keyword evidence="2" id="KW-1185">Reference proteome</keyword>
<sequence>MSLPSGIYRISQWGTFEQPQVLTATEDGVTVSPPGSVPAREQEVRYRFLTSSCIRVTDQELIVGVSPIKIHPTQLALDKFTPNLDKAWVFELLPPE</sequence>
<accession>A0A409XRM5</accession>
<evidence type="ECO:0000313" key="2">
    <source>
        <dbReference type="Proteomes" id="UP000283269"/>
    </source>
</evidence>
<dbReference type="EMBL" id="NHYD01000787">
    <property type="protein sequence ID" value="PPQ93351.1"/>
    <property type="molecule type" value="Genomic_DNA"/>
</dbReference>
<proteinExistence type="predicted"/>
<evidence type="ECO:0000313" key="1">
    <source>
        <dbReference type="EMBL" id="PPQ93351.1"/>
    </source>
</evidence>
<gene>
    <name evidence="1" type="ORF">CVT25_014480</name>
</gene>
<dbReference type="InParanoid" id="A0A409XRM5"/>
<reference evidence="1 2" key="1">
    <citation type="journal article" date="2018" name="Evol. Lett.">
        <title>Horizontal gene cluster transfer increased hallucinogenic mushroom diversity.</title>
        <authorList>
            <person name="Reynolds H.T."/>
            <person name="Vijayakumar V."/>
            <person name="Gluck-Thaler E."/>
            <person name="Korotkin H.B."/>
            <person name="Matheny P.B."/>
            <person name="Slot J.C."/>
        </authorList>
    </citation>
    <scope>NUCLEOTIDE SEQUENCE [LARGE SCALE GENOMIC DNA]</scope>
    <source>
        <strain evidence="1 2">2631</strain>
    </source>
</reference>
<protein>
    <submittedName>
        <fullName evidence="1">Uncharacterized protein</fullName>
    </submittedName>
</protein>
<organism evidence="1 2">
    <name type="scientific">Psilocybe cyanescens</name>
    <dbReference type="NCBI Taxonomy" id="93625"/>
    <lineage>
        <taxon>Eukaryota</taxon>
        <taxon>Fungi</taxon>
        <taxon>Dikarya</taxon>
        <taxon>Basidiomycota</taxon>
        <taxon>Agaricomycotina</taxon>
        <taxon>Agaricomycetes</taxon>
        <taxon>Agaricomycetidae</taxon>
        <taxon>Agaricales</taxon>
        <taxon>Agaricineae</taxon>
        <taxon>Strophariaceae</taxon>
        <taxon>Psilocybe</taxon>
    </lineage>
</organism>
<dbReference type="AlphaFoldDB" id="A0A409XRM5"/>
<name>A0A409XRM5_PSICY</name>